<dbReference type="HOGENOM" id="CLU_1977202_0_0_0"/>
<dbReference type="Proteomes" id="UP000030700">
    <property type="component" value="Unassembled WGS sequence"/>
</dbReference>
<evidence type="ECO:0000313" key="1">
    <source>
        <dbReference type="EMBL" id="GAK54179.1"/>
    </source>
</evidence>
<dbReference type="AlphaFoldDB" id="A0A081BRZ8"/>
<evidence type="ECO:0000313" key="2">
    <source>
        <dbReference type="Proteomes" id="UP000030700"/>
    </source>
</evidence>
<reference evidence="1" key="1">
    <citation type="journal article" date="2015" name="PeerJ">
        <title>First genomic representation of candidate bacterial phylum KSB3 points to enhanced environmental sensing as a trigger of wastewater bulking.</title>
        <authorList>
            <person name="Sekiguchi Y."/>
            <person name="Ohashi A."/>
            <person name="Parks D.H."/>
            <person name="Yamauchi T."/>
            <person name="Tyson G.W."/>
            <person name="Hugenholtz P."/>
        </authorList>
    </citation>
    <scope>NUCLEOTIDE SEQUENCE [LARGE SCALE GENOMIC DNA]</scope>
</reference>
<gene>
    <name evidence="1" type="ORF">U14_05458</name>
</gene>
<accession>A0A081BRZ8</accession>
<name>A0A081BRZ8_9BACT</name>
<proteinExistence type="predicted"/>
<dbReference type="EMBL" id="DF820460">
    <property type="protein sequence ID" value="GAK54179.1"/>
    <property type="molecule type" value="Genomic_DNA"/>
</dbReference>
<keyword evidence="2" id="KW-1185">Reference proteome</keyword>
<dbReference type="STRING" id="1499966.U14_05458"/>
<organism evidence="1">
    <name type="scientific">Candidatus Moduliflexus flocculans</name>
    <dbReference type="NCBI Taxonomy" id="1499966"/>
    <lineage>
        <taxon>Bacteria</taxon>
        <taxon>Candidatus Moduliflexota</taxon>
        <taxon>Candidatus Moduliflexia</taxon>
        <taxon>Candidatus Moduliflexales</taxon>
        <taxon>Candidatus Moduliflexaceae</taxon>
    </lineage>
</organism>
<protein>
    <submittedName>
        <fullName evidence="1">Uncharacterized protein</fullName>
    </submittedName>
</protein>
<sequence>MPIPNRTAQENDERYLSRVRHVVSALMREEHIFQERLHPMGIIAELAALLQWMPSEEFDAVEDHALRQHIGAFMALQLFPAPSEMYDRDAPTLDMNAARQIAFLRQMFLSSHNVYVPSSHIQEEKI</sequence>